<feature type="domain" description="YspA cpYpsA-related SLOG" evidence="1">
    <location>
        <begin position="1"/>
        <end position="64"/>
    </location>
</feature>
<sequence length="159" mass="17216">MRLLISGGRHFDAAASILSELNRIHAEYPVTVLIHGGLPAIGSAAEDWARQNDVHIVRYPANWSLLGKQADAKRNGFMLEDSRPDALLAFPGGRHLQELVQHARAKGIPVIIARSMEQSLRGEASSLADYGADSPEGDMLCRAACLVMTANTPFARQMG</sequence>
<name>A0A839ELZ9_9HYPH</name>
<accession>A0A839ELZ9</accession>
<keyword evidence="3" id="KW-1185">Reference proteome</keyword>
<evidence type="ECO:0000313" key="2">
    <source>
        <dbReference type="EMBL" id="MBA8879859.1"/>
    </source>
</evidence>
<dbReference type="AlphaFoldDB" id="A0A839ELZ9"/>
<evidence type="ECO:0000313" key="3">
    <source>
        <dbReference type="Proteomes" id="UP000549052"/>
    </source>
</evidence>
<reference evidence="2 3" key="1">
    <citation type="submission" date="2020-07" db="EMBL/GenBank/DDBJ databases">
        <title>Genomic Encyclopedia of Type Strains, Phase IV (KMG-V): Genome sequencing to study the core and pangenomes of soil and plant-associated prokaryotes.</title>
        <authorList>
            <person name="Whitman W."/>
        </authorList>
    </citation>
    <scope>NUCLEOTIDE SEQUENCE [LARGE SCALE GENOMIC DNA]</scope>
    <source>
        <strain evidence="2 3">AN3</strain>
    </source>
</reference>
<organism evidence="2 3">
    <name type="scientific">Phyllobacterium myrsinacearum</name>
    <dbReference type="NCBI Taxonomy" id="28101"/>
    <lineage>
        <taxon>Bacteria</taxon>
        <taxon>Pseudomonadati</taxon>
        <taxon>Pseudomonadota</taxon>
        <taxon>Alphaproteobacteria</taxon>
        <taxon>Hyphomicrobiales</taxon>
        <taxon>Phyllobacteriaceae</taxon>
        <taxon>Phyllobacterium</taxon>
    </lineage>
</organism>
<dbReference type="RefSeq" id="WP_182550492.1">
    <property type="nucleotide sequence ID" value="NZ_JACGXN010000005.1"/>
</dbReference>
<dbReference type="Pfam" id="PF10686">
    <property type="entry name" value="YAcAr"/>
    <property type="match status" value="1"/>
</dbReference>
<dbReference type="EMBL" id="JACGXN010000005">
    <property type="protein sequence ID" value="MBA8879859.1"/>
    <property type="molecule type" value="Genomic_DNA"/>
</dbReference>
<dbReference type="Proteomes" id="UP000549052">
    <property type="component" value="Unassembled WGS sequence"/>
</dbReference>
<dbReference type="InterPro" id="IPR019627">
    <property type="entry name" value="YAcAr"/>
</dbReference>
<gene>
    <name evidence="2" type="ORF">FHW16_003578</name>
</gene>
<comment type="caution">
    <text evidence="2">The sequence shown here is derived from an EMBL/GenBank/DDBJ whole genome shotgun (WGS) entry which is preliminary data.</text>
</comment>
<protein>
    <recommendedName>
        <fullName evidence="1">YspA cpYpsA-related SLOG domain-containing protein</fullName>
    </recommendedName>
</protein>
<proteinExistence type="predicted"/>
<evidence type="ECO:0000259" key="1">
    <source>
        <dbReference type="Pfam" id="PF10686"/>
    </source>
</evidence>